<reference evidence="3" key="1">
    <citation type="submission" date="2021-01" db="EMBL/GenBank/DDBJ databases">
        <title>Whole genome shotgun sequence of Actinoplanes rishiriensis NBRC 108556.</title>
        <authorList>
            <person name="Komaki H."/>
            <person name="Tamura T."/>
        </authorList>
    </citation>
    <scope>NUCLEOTIDE SEQUENCE</scope>
    <source>
        <strain evidence="3">NBRC 108556</strain>
    </source>
</reference>
<sequence>MRSLVLKAVLAASLLAVTACSSAAAEGGSATGEPVRGGELTYLDAEIPISALIQEQGTWQDRALFWNITDRLLHRNAETGELEPWIAESWKVSADGLRYDFVIRDGVTYSDGSPLDVASVQRNLTRQIFGDQQKALAKNFAFPAEGEITTEPASRTVTVQLKKPWAPFLGALTGWAAGLVDDSVFGLTREQQSEYRNLVGSGPFVVESVEYGKSYVLKRRPGYAWAPKSSPNQGEAYLDKITVIPVQEDSVRLGTLRSGQADLLRYVQPSEEKSLGAQGFTVVARSGVGLTNQWPLRQNVWPGDDVNVRKALQIGIDRDRIIKDLYTGNWSAATGVLSPGTLGYTDASAQLAYDKDKAGQLLDQSGFTARDAEGYRTKDGRRLKLRTYVDVYDSTAKALFQHAQAQVKELGIELEIDETDYGSYSRTVTADPLVNFTRSGWPHPDPAHGLWNNYASGRADQLKLKGADAKLEQLLDRSLHATSVEAEQAALAETQKYLLDNALTIPILNDTQVYVGAKDLQGFSLSDGGLPNYQRAWLNR</sequence>
<accession>A0A919K6S1</accession>
<keyword evidence="1" id="KW-0732">Signal</keyword>
<dbReference type="SUPFAM" id="SSF53850">
    <property type="entry name" value="Periplasmic binding protein-like II"/>
    <property type="match status" value="1"/>
</dbReference>
<dbReference type="InterPro" id="IPR039424">
    <property type="entry name" value="SBP_5"/>
</dbReference>
<evidence type="ECO:0000313" key="4">
    <source>
        <dbReference type="Proteomes" id="UP000636960"/>
    </source>
</evidence>
<dbReference type="Gene3D" id="3.40.190.10">
    <property type="entry name" value="Periplasmic binding protein-like II"/>
    <property type="match status" value="1"/>
</dbReference>
<feature type="chain" id="PRO_5037551095" evidence="1">
    <location>
        <begin position="25"/>
        <end position="540"/>
    </location>
</feature>
<dbReference type="Pfam" id="PF00496">
    <property type="entry name" value="SBP_bac_5"/>
    <property type="match status" value="1"/>
</dbReference>
<dbReference type="RefSeq" id="WP_203786541.1">
    <property type="nucleotide sequence ID" value="NZ_BOMV01000073.1"/>
</dbReference>
<proteinExistence type="predicted"/>
<dbReference type="InterPro" id="IPR030678">
    <property type="entry name" value="Peptide/Ni-bd"/>
</dbReference>
<evidence type="ECO:0000259" key="2">
    <source>
        <dbReference type="Pfam" id="PF00496"/>
    </source>
</evidence>
<name>A0A919K6S1_9ACTN</name>
<dbReference type="PIRSF" id="PIRSF002741">
    <property type="entry name" value="MppA"/>
    <property type="match status" value="1"/>
</dbReference>
<organism evidence="3 4">
    <name type="scientific">Paractinoplanes rishiriensis</name>
    <dbReference type="NCBI Taxonomy" id="1050105"/>
    <lineage>
        <taxon>Bacteria</taxon>
        <taxon>Bacillati</taxon>
        <taxon>Actinomycetota</taxon>
        <taxon>Actinomycetes</taxon>
        <taxon>Micromonosporales</taxon>
        <taxon>Micromonosporaceae</taxon>
        <taxon>Paractinoplanes</taxon>
    </lineage>
</organism>
<protein>
    <submittedName>
        <fullName evidence="3">ABC transporter substrate-binding protein</fullName>
    </submittedName>
</protein>
<dbReference type="InterPro" id="IPR000914">
    <property type="entry name" value="SBP_5_dom"/>
</dbReference>
<dbReference type="PANTHER" id="PTHR30290">
    <property type="entry name" value="PERIPLASMIC BINDING COMPONENT OF ABC TRANSPORTER"/>
    <property type="match status" value="1"/>
</dbReference>
<dbReference type="GO" id="GO:0015833">
    <property type="term" value="P:peptide transport"/>
    <property type="evidence" value="ECO:0007669"/>
    <property type="project" value="TreeGrafter"/>
</dbReference>
<dbReference type="GO" id="GO:0042597">
    <property type="term" value="C:periplasmic space"/>
    <property type="evidence" value="ECO:0007669"/>
    <property type="project" value="UniProtKB-ARBA"/>
</dbReference>
<dbReference type="PROSITE" id="PS51257">
    <property type="entry name" value="PROKAR_LIPOPROTEIN"/>
    <property type="match status" value="1"/>
</dbReference>
<evidence type="ECO:0000256" key="1">
    <source>
        <dbReference type="SAM" id="SignalP"/>
    </source>
</evidence>
<gene>
    <name evidence="3" type="ORF">Ari01nite_70230</name>
</gene>
<dbReference type="Gene3D" id="3.10.105.10">
    <property type="entry name" value="Dipeptide-binding Protein, Domain 3"/>
    <property type="match status" value="1"/>
</dbReference>
<keyword evidence="4" id="KW-1185">Reference proteome</keyword>
<evidence type="ECO:0000313" key="3">
    <source>
        <dbReference type="EMBL" id="GIE99558.1"/>
    </source>
</evidence>
<dbReference type="EMBL" id="BOMV01000073">
    <property type="protein sequence ID" value="GIE99558.1"/>
    <property type="molecule type" value="Genomic_DNA"/>
</dbReference>
<dbReference type="Proteomes" id="UP000636960">
    <property type="component" value="Unassembled WGS sequence"/>
</dbReference>
<feature type="domain" description="Solute-binding protein family 5" evidence="2">
    <location>
        <begin position="81"/>
        <end position="459"/>
    </location>
</feature>
<feature type="signal peptide" evidence="1">
    <location>
        <begin position="1"/>
        <end position="24"/>
    </location>
</feature>
<dbReference type="GO" id="GO:1904680">
    <property type="term" value="F:peptide transmembrane transporter activity"/>
    <property type="evidence" value="ECO:0007669"/>
    <property type="project" value="TreeGrafter"/>
</dbReference>
<dbReference type="GO" id="GO:0043190">
    <property type="term" value="C:ATP-binding cassette (ABC) transporter complex"/>
    <property type="evidence" value="ECO:0007669"/>
    <property type="project" value="InterPro"/>
</dbReference>
<dbReference type="AlphaFoldDB" id="A0A919K6S1"/>
<comment type="caution">
    <text evidence="3">The sequence shown here is derived from an EMBL/GenBank/DDBJ whole genome shotgun (WGS) entry which is preliminary data.</text>
</comment>